<name>A0A839NA99_9MICO</name>
<dbReference type="Proteomes" id="UP000559182">
    <property type="component" value="Unassembled WGS sequence"/>
</dbReference>
<comment type="caution">
    <text evidence="2">The sequence shown here is derived from an EMBL/GenBank/DDBJ whole genome shotgun (WGS) entry which is preliminary data.</text>
</comment>
<gene>
    <name evidence="2" type="ORF">FHU39_003780</name>
</gene>
<dbReference type="Gene3D" id="3.60.15.10">
    <property type="entry name" value="Ribonuclease Z/Hydroxyacylglutathione hydrolase-like"/>
    <property type="match status" value="1"/>
</dbReference>
<dbReference type="InterPro" id="IPR001279">
    <property type="entry name" value="Metallo-B-lactamas"/>
</dbReference>
<dbReference type="SUPFAM" id="SSF56281">
    <property type="entry name" value="Metallo-hydrolase/oxidoreductase"/>
    <property type="match status" value="1"/>
</dbReference>
<reference evidence="2 3" key="1">
    <citation type="submission" date="2020-08" db="EMBL/GenBank/DDBJ databases">
        <title>Sequencing the genomes of 1000 actinobacteria strains.</title>
        <authorList>
            <person name="Klenk H.-P."/>
        </authorList>
    </citation>
    <scope>NUCLEOTIDE SEQUENCE [LARGE SCALE GENOMIC DNA]</scope>
    <source>
        <strain evidence="2 3">DSM 105369</strain>
    </source>
</reference>
<dbReference type="AlphaFoldDB" id="A0A839NA99"/>
<accession>A0A839NA99</accession>
<dbReference type="Pfam" id="PF12706">
    <property type="entry name" value="Lactamase_B_2"/>
    <property type="match status" value="1"/>
</dbReference>
<keyword evidence="3" id="KW-1185">Reference proteome</keyword>
<dbReference type="InterPro" id="IPR036866">
    <property type="entry name" value="RibonucZ/Hydroxyglut_hydro"/>
</dbReference>
<evidence type="ECO:0000313" key="3">
    <source>
        <dbReference type="Proteomes" id="UP000559182"/>
    </source>
</evidence>
<evidence type="ECO:0000259" key="1">
    <source>
        <dbReference type="Pfam" id="PF12706"/>
    </source>
</evidence>
<proteinExistence type="predicted"/>
<feature type="domain" description="Metallo-beta-lactamase" evidence="1">
    <location>
        <begin position="8"/>
        <end position="132"/>
    </location>
</feature>
<dbReference type="EMBL" id="JACHVQ010000003">
    <property type="protein sequence ID" value="MBB2893749.1"/>
    <property type="molecule type" value="Genomic_DNA"/>
</dbReference>
<sequence length="171" mass="17861">MPPLRVFAPAGALDAVLALDRPGMLDDAIDLHEFDPGERWEVDGLTVETRLLPHWTPNAGVRISGGEVAVAYSGDCGPTDALAELATGADLFVCDSSYVDDPPEDSVGLLGTARSAGIQAARAGVRTLLLTHLMPGTDPLDAQRAAERQFAGRVAVAQRGTELGSVEAACR</sequence>
<organism evidence="2 3">
    <name type="scientific">Flexivirga oryzae</name>
    <dbReference type="NCBI Taxonomy" id="1794944"/>
    <lineage>
        <taxon>Bacteria</taxon>
        <taxon>Bacillati</taxon>
        <taxon>Actinomycetota</taxon>
        <taxon>Actinomycetes</taxon>
        <taxon>Micrococcales</taxon>
        <taxon>Dermacoccaceae</taxon>
        <taxon>Flexivirga</taxon>
    </lineage>
</organism>
<evidence type="ECO:0000313" key="2">
    <source>
        <dbReference type="EMBL" id="MBB2893749.1"/>
    </source>
</evidence>
<protein>
    <submittedName>
        <fullName evidence="2">Ribonuclease BN (tRNA processing enzyme)</fullName>
    </submittedName>
</protein>